<feature type="region of interest" description="Disordered" evidence="1">
    <location>
        <begin position="1"/>
        <end position="36"/>
    </location>
</feature>
<gene>
    <name evidence="2" type="ORF">Cni_G14964</name>
</gene>
<dbReference type="Proteomes" id="UP001327560">
    <property type="component" value="Chromosome 4"/>
</dbReference>
<evidence type="ECO:0000256" key="1">
    <source>
        <dbReference type="SAM" id="MobiDB-lite"/>
    </source>
</evidence>
<keyword evidence="3" id="KW-1185">Reference proteome</keyword>
<dbReference type="EMBL" id="CP136893">
    <property type="protein sequence ID" value="WOL06232.1"/>
    <property type="molecule type" value="Genomic_DNA"/>
</dbReference>
<accession>A0AAQ3KD51</accession>
<organism evidence="2 3">
    <name type="scientific">Canna indica</name>
    <name type="common">Indian-shot</name>
    <dbReference type="NCBI Taxonomy" id="4628"/>
    <lineage>
        <taxon>Eukaryota</taxon>
        <taxon>Viridiplantae</taxon>
        <taxon>Streptophyta</taxon>
        <taxon>Embryophyta</taxon>
        <taxon>Tracheophyta</taxon>
        <taxon>Spermatophyta</taxon>
        <taxon>Magnoliopsida</taxon>
        <taxon>Liliopsida</taxon>
        <taxon>Zingiberales</taxon>
        <taxon>Cannaceae</taxon>
        <taxon>Canna</taxon>
    </lineage>
</organism>
<evidence type="ECO:0000313" key="2">
    <source>
        <dbReference type="EMBL" id="WOL06232.1"/>
    </source>
</evidence>
<name>A0AAQ3KD51_9LILI</name>
<dbReference type="AlphaFoldDB" id="A0AAQ3KD51"/>
<sequence>MISTTRREECPGGISSSTGKVPARATPTTPGAAGEAHGCVGRRLGFVLREGFLGSKAEVAEEEEEVDGYLGKRKTTSLTASEVFPQESSGFLVAAAAAAEDDGDGVRGWTTSSMALLLQCRDFNHPVAAEEEDADGVRGWTTSSMALFLQCMDFNHPVAINGDGNDGQRQRQ</sequence>
<reference evidence="2 3" key="1">
    <citation type="submission" date="2023-10" db="EMBL/GenBank/DDBJ databases">
        <title>Chromosome-scale genome assembly provides insights into flower coloration mechanisms of Canna indica.</title>
        <authorList>
            <person name="Li C."/>
        </authorList>
    </citation>
    <scope>NUCLEOTIDE SEQUENCE [LARGE SCALE GENOMIC DNA]</scope>
    <source>
        <tissue evidence="2">Flower</tissue>
    </source>
</reference>
<proteinExistence type="predicted"/>
<feature type="compositionally biased region" description="Low complexity" evidence="1">
    <location>
        <begin position="22"/>
        <end position="36"/>
    </location>
</feature>
<evidence type="ECO:0000313" key="3">
    <source>
        <dbReference type="Proteomes" id="UP001327560"/>
    </source>
</evidence>
<feature type="compositionally biased region" description="Basic and acidic residues" evidence="1">
    <location>
        <begin position="1"/>
        <end position="10"/>
    </location>
</feature>
<protein>
    <submittedName>
        <fullName evidence="2">Uncharacterized protein</fullName>
    </submittedName>
</protein>